<organism evidence="3">
    <name type="scientific">marine metagenome</name>
    <dbReference type="NCBI Taxonomy" id="408172"/>
    <lineage>
        <taxon>unclassified sequences</taxon>
        <taxon>metagenomes</taxon>
        <taxon>ecological metagenomes</taxon>
    </lineage>
</organism>
<proteinExistence type="predicted"/>
<sequence length="114" mass="12467">MIISKPSGASVYVDNRLVGSTPYSGRFTADNCQVRVSMDEHRDWRQSVQLQDDRRFVITLTRGAQPRHRAWIWALLGIVVGGGSAIAAYTVIRDRVGSSGGNAVELTGTRPDPP</sequence>
<keyword evidence="1" id="KW-1133">Transmembrane helix</keyword>
<evidence type="ECO:0000313" key="3">
    <source>
        <dbReference type="EMBL" id="SVD73409.1"/>
    </source>
</evidence>
<keyword evidence="1" id="KW-0472">Membrane</keyword>
<protein>
    <recommendedName>
        <fullName evidence="2">PEGA domain-containing protein</fullName>
    </recommendedName>
</protein>
<evidence type="ECO:0000256" key="1">
    <source>
        <dbReference type="SAM" id="Phobius"/>
    </source>
</evidence>
<gene>
    <name evidence="3" type="ORF">METZ01_LOCUS426263</name>
</gene>
<dbReference type="Pfam" id="PF08308">
    <property type="entry name" value="PEGA"/>
    <property type="match status" value="1"/>
</dbReference>
<feature type="domain" description="PEGA" evidence="2">
    <location>
        <begin position="2"/>
        <end position="61"/>
    </location>
</feature>
<name>A0A382XRE0_9ZZZZ</name>
<evidence type="ECO:0000259" key="2">
    <source>
        <dbReference type="Pfam" id="PF08308"/>
    </source>
</evidence>
<dbReference type="EMBL" id="UINC01169725">
    <property type="protein sequence ID" value="SVD73409.1"/>
    <property type="molecule type" value="Genomic_DNA"/>
</dbReference>
<accession>A0A382XRE0</accession>
<reference evidence="3" key="1">
    <citation type="submission" date="2018-05" db="EMBL/GenBank/DDBJ databases">
        <authorList>
            <person name="Lanie J.A."/>
            <person name="Ng W.-L."/>
            <person name="Kazmierczak K.M."/>
            <person name="Andrzejewski T.M."/>
            <person name="Davidsen T.M."/>
            <person name="Wayne K.J."/>
            <person name="Tettelin H."/>
            <person name="Glass J.I."/>
            <person name="Rusch D."/>
            <person name="Podicherti R."/>
            <person name="Tsui H.-C.T."/>
            <person name="Winkler M.E."/>
        </authorList>
    </citation>
    <scope>NUCLEOTIDE SEQUENCE</scope>
</reference>
<dbReference type="AlphaFoldDB" id="A0A382XRE0"/>
<keyword evidence="1" id="KW-0812">Transmembrane</keyword>
<feature type="transmembrane region" description="Helical" evidence="1">
    <location>
        <begin position="70"/>
        <end position="92"/>
    </location>
</feature>
<dbReference type="InterPro" id="IPR013229">
    <property type="entry name" value="PEGA"/>
</dbReference>